<feature type="transmembrane region" description="Helical" evidence="9">
    <location>
        <begin position="50"/>
        <end position="77"/>
    </location>
</feature>
<evidence type="ECO:0000256" key="8">
    <source>
        <dbReference type="ARBA" id="ARBA00038436"/>
    </source>
</evidence>
<keyword evidence="7 9" id="KW-0472">Membrane</keyword>
<feature type="domain" description="Tripartite ATP-independent periplasmic transporters DctQ component" evidence="10">
    <location>
        <begin position="27"/>
        <end position="156"/>
    </location>
</feature>
<evidence type="ECO:0000256" key="4">
    <source>
        <dbReference type="ARBA" id="ARBA00022519"/>
    </source>
</evidence>
<comment type="caution">
    <text evidence="11">The sequence shown here is derived from an EMBL/GenBank/DDBJ whole genome shotgun (WGS) entry which is preliminary data.</text>
</comment>
<dbReference type="PANTHER" id="PTHR35011:SF2">
    <property type="entry name" value="2,3-DIKETO-L-GULONATE TRAP TRANSPORTER SMALL PERMEASE PROTEIN YIAM"/>
    <property type="match status" value="1"/>
</dbReference>
<evidence type="ECO:0000256" key="3">
    <source>
        <dbReference type="ARBA" id="ARBA00022475"/>
    </source>
</evidence>
<dbReference type="PANTHER" id="PTHR35011">
    <property type="entry name" value="2,3-DIKETO-L-GULONATE TRAP TRANSPORTER SMALL PERMEASE PROTEIN YIAM"/>
    <property type="match status" value="1"/>
</dbReference>
<keyword evidence="12" id="KW-1185">Reference proteome</keyword>
<dbReference type="Proteomes" id="UP001243757">
    <property type="component" value="Unassembled WGS sequence"/>
</dbReference>
<evidence type="ECO:0000259" key="10">
    <source>
        <dbReference type="Pfam" id="PF04290"/>
    </source>
</evidence>
<comment type="function">
    <text evidence="9">Part of the tripartite ATP-independent periplasmic (TRAP) transport system.</text>
</comment>
<keyword evidence="5 9" id="KW-0812">Transmembrane</keyword>
<evidence type="ECO:0000256" key="1">
    <source>
        <dbReference type="ARBA" id="ARBA00004429"/>
    </source>
</evidence>
<proteinExistence type="inferred from homology"/>
<dbReference type="RefSeq" id="WP_284482727.1">
    <property type="nucleotide sequence ID" value="NZ_JASNJD010000020.1"/>
</dbReference>
<sequence>MVSVKSLPRLVVSGLAVLGVLAYAAAALVTFVDVVGRNLGMPIEGVVDLVQLFVVAGAWLVIPFAFQSAAHVGVDFVLNMLPAALKLPLRVLAALVALAVIGLMLWYGFETFKMRTMFGDRSQQLGIPVAWYWYPLLVGLAASLIGILVHLAEAVRKDRKEARA</sequence>
<comment type="subcellular location">
    <subcellularLocation>
        <location evidence="1 9">Cell inner membrane</location>
        <topology evidence="1 9">Multi-pass membrane protein</topology>
    </subcellularLocation>
</comment>
<gene>
    <name evidence="11" type="ORF">QO033_19925</name>
</gene>
<name>A0ABT7F5S1_9RHOB</name>
<organism evidence="11 12">
    <name type="scientific">Pseudodonghicola flavimaris</name>
    <dbReference type="NCBI Taxonomy" id="3050036"/>
    <lineage>
        <taxon>Bacteria</taxon>
        <taxon>Pseudomonadati</taxon>
        <taxon>Pseudomonadota</taxon>
        <taxon>Alphaproteobacteria</taxon>
        <taxon>Rhodobacterales</taxon>
        <taxon>Paracoccaceae</taxon>
        <taxon>Pseudodonghicola</taxon>
    </lineage>
</organism>
<protein>
    <recommendedName>
        <fullName evidence="9">TRAP transporter small permease protein</fullName>
    </recommendedName>
</protein>
<feature type="transmembrane region" description="Helical" evidence="9">
    <location>
        <begin position="129"/>
        <end position="151"/>
    </location>
</feature>
<dbReference type="InterPro" id="IPR007387">
    <property type="entry name" value="TRAP_DctQ"/>
</dbReference>
<reference evidence="11 12" key="1">
    <citation type="submission" date="2023-05" db="EMBL/GenBank/DDBJ databases">
        <title>Pseudodonghicola sp. nov.</title>
        <authorList>
            <person name="Huang J."/>
        </authorList>
    </citation>
    <scope>NUCLEOTIDE SEQUENCE [LARGE SCALE GENOMIC DNA]</scope>
    <source>
        <strain evidence="11 12">IC7</strain>
    </source>
</reference>
<keyword evidence="6 9" id="KW-1133">Transmembrane helix</keyword>
<evidence type="ECO:0000256" key="2">
    <source>
        <dbReference type="ARBA" id="ARBA00022448"/>
    </source>
</evidence>
<dbReference type="EMBL" id="JASNJD010000020">
    <property type="protein sequence ID" value="MDK3019956.1"/>
    <property type="molecule type" value="Genomic_DNA"/>
</dbReference>
<keyword evidence="4 9" id="KW-0997">Cell inner membrane</keyword>
<feature type="transmembrane region" description="Helical" evidence="9">
    <location>
        <begin position="89"/>
        <end position="109"/>
    </location>
</feature>
<dbReference type="Pfam" id="PF04290">
    <property type="entry name" value="DctQ"/>
    <property type="match status" value="1"/>
</dbReference>
<dbReference type="InterPro" id="IPR055348">
    <property type="entry name" value="DctQ"/>
</dbReference>
<evidence type="ECO:0000313" key="11">
    <source>
        <dbReference type="EMBL" id="MDK3019956.1"/>
    </source>
</evidence>
<evidence type="ECO:0000313" key="12">
    <source>
        <dbReference type="Proteomes" id="UP001243757"/>
    </source>
</evidence>
<comment type="subunit">
    <text evidence="9">The complex comprises the extracytoplasmic solute receptor protein and the two transmembrane proteins.</text>
</comment>
<comment type="similarity">
    <text evidence="8 9">Belongs to the TRAP transporter small permease family.</text>
</comment>
<keyword evidence="3" id="KW-1003">Cell membrane</keyword>
<accession>A0ABT7F5S1</accession>
<evidence type="ECO:0000256" key="6">
    <source>
        <dbReference type="ARBA" id="ARBA00022989"/>
    </source>
</evidence>
<evidence type="ECO:0000256" key="7">
    <source>
        <dbReference type="ARBA" id="ARBA00023136"/>
    </source>
</evidence>
<evidence type="ECO:0000256" key="5">
    <source>
        <dbReference type="ARBA" id="ARBA00022692"/>
    </source>
</evidence>
<keyword evidence="2 9" id="KW-0813">Transport</keyword>
<comment type="caution">
    <text evidence="9">Lacks conserved residue(s) required for the propagation of feature annotation.</text>
</comment>
<evidence type="ECO:0000256" key="9">
    <source>
        <dbReference type="RuleBase" id="RU369079"/>
    </source>
</evidence>